<evidence type="ECO:0000313" key="1">
    <source>
        <dbReference type="EMBL" id="AAZ97032.1"/>
    </source>
</evidence>
<dbReference type="eggNOG" id="ENOG5032YPX">
    <property type="taxonomic scope" value="Bacteria"/>
</dbReference>
<dbReference type="Proteomes" id="UP000008291">
    <property type="component" value="Chromosome"/>
</dbReference>
<evidence type="ECO:0008006" key="3">
    <source>
        <dbReference type="Google" id="ProtNLM"/>
    </source>
</evidence>
<dbReference type="HOGENOM" id="CLU_188872_0_0_4"/>
<dbReference type="AlphaFoldDB" id="Q3SJW7"/>
<name>Q3SJW7_THIDA</name>
<protein>
    <recommendedName>
        <fullName evidence="3">DUF1059 domain-containing protein</fullName>
    </recommendedName>
</protein>
<dbReference type="Pfam" id="PF06348">
    <property type="entry name" value="DUF1059"/>
    <property type="match status" value="1"/>
</dbReference>
<sequence length="67" mass="7626">MIMQRKFIDCRDYPSEMNCSLFMSADSEEELLEAAVQHAVAVHGHADTPELRETLRGLFKEDLRTAA</sequence>
<proteinExistence type="predicted"/>
<dbReference type="STRING" id="292415.Tbd_1079"/>
<evidence type="ECO:0000313" key="2">
    <source>
        <dbReference type="Proteomes" id="UP000008291"/>
    </source>
</evidence>
<dbReference type="InterPro" id="IPR009409">
    <property type="entry name" value="DUF1059"/>
</dbReference>
<dbReference type="EMBL" id="CP000116">
    <property type="protein sequence ID" value="AAZ97032.1"/>
    <property type="molecule type" value="Genomic_DNA"/>
</dbReference>
<organism evidence="1 2">
    <name type="scientific">Thiobacillus denitrificans (strain ATCC 25259 / T1)</name>
    <dbReference type="NCBI Taxonomy" id="292415"/>
    <lineage>
        <taxon>Bacteria</taxon>
        <taxon>Pseudomonadati</taxon>
        <taxon>Pseudomonadota</taxon>
        <taxon>Betaproteobacteria</taxon>
        <taxon>Nitrosomonadales</taxon>
        <taxon>Thiobacillaceae</taxon>
        <taxon>Thiobacillus</taxon>
    </lineage>
</organism>
<reference evidence="1 2" key="1">
    <citation type="journal article" date="2006" name="J. Bacteriol.">
        <title>The genome sequence of the obligately chemolithoautotrophic, facultatively anaerobic bacterium Thiobacillus denitrificans.</title>
        <authorList>
            <person name="Beller H.R."/>
            <person name="Chain P.S."/>
            <person name="Letain T.E."/>
            <person name="Chakicherla A."/>
            <person name="Larimer F.W."/>
            <person name="Richardson P.M."/>
            <person name="Coleman M.A."/>
            <person name="Wood A.P."/>
            <person name="Kelly D.P."/>
        </authorList>
    </citation>
    <scope>NUCLEOTIDE SEQUENCE [LARGE SCALE GENOMIC DNA]</scope>
    <source>
        <strain evidence="1 2">ATCC 25259</strain>
    </source>
</reference>
<dbReference type="KEGG" id="tbd:Tbd_1079"/>
<gene>
    <name evidence="1" type="ordered locus">Tbd_1079</name>
</gene>
<keyword evidence="2" id="KW-1185">Reference proteome</keyword>
<accession>Q3SJW7</accession>